<evidence type="ECO:0000256" key="2">
    <source>
        <dbReference type="ARBA" id="ARBA00008664"/>
    </source>
</evidence>
<dbReference type="PANTHER" id="PTHR43856:SF1">
    <property type="entry name" value="MITOCHONDRIAL CARDIOLIPIN HYDROLASE"/>
    <property type="match status" value="1"/>
</dbReference>
<evidence type="ECO:0000256" key="3">
    <source>
        <dbReference type="ARBA" id="ARBA00012027"/>
    </source>
</evidence>
<comment type="similarity">
    <text evidence="2">Belongs to the phospholipase D family.</text>
</comment>
<dbReference type="Pfam" id="PF13091">
    <property type="entry name" value="PLDc_2"/>
    <property type="match status" value="1"/>
</dbReference>
<dbReference type="AlphaFoldDB" id="A0A4R6Y772"/>
<dbReference type="InterPro" id="IPR025202">
    <property type="entry name" value="PLD-like_dom"/>
</dbReference>
<feature type="domain" description="Phospholipase D-like" evidence="8">
    <location>
        <begin position="62"/>
        <end position="183"/>
    </location>
</feature>
<evidence type="ECO:0000256" key="4">
    <source>
        <dbReference type="ARBA" id="ARBA00022801"/>
    </source>
</evidence>
<feature type="signal peptide" evidence="7">
    <location>
        <begin position="1"/>
        <end position="27"/>
    </location>
</feature>
<accession>A0A4R6Y772</accession>
<dbReference type="Gene3D" id="3.30.870.10">
    <property type="entry name" value="Endonuclease Chain A"/>
    <property type="match status" value="1"/>
</dbReference>
<proteinExistence type="inferred from homology"/>
<keyword evidence="10" id="KW-1185">Reference proteome</keyword>
<evidence type="ECO:0000256" key="6">
    <source>
        <dbReference type="ARBA" id="ARBA00023098"/>
    </source>
</evidence>
<dbReference type="CDD" id="cd09170">
    <property type="entry name" value="PLDc_Nuc"/>
    <property type="match status" value="1"/>
</dbReference>
<dbReference type="GO" id="GO:0004630">
    <property type="term" value="F:phospholipase D activity"/>
    <property type="evidence" value="ECO:0007669"/>
    <property type="project" value="UniProtKB-EC"/>
</dbReference>
<name>A0A4R6Y772_9BURK</name>
<keyword evidence="4" id="KW-0378">Hydrolase</keyword>
<evidence type="ECO:0000259" key="8">
    <source>
        <dbReference type="Pfam" id="PF13091"/>
    </source>
</evidence>
<comment type="caution">
    <text evidence="9">The sequence shown here is derived from an EMBL/GenBank/DDBJ whole genome shotgun (WGS) entry which is preliminary data.</text>
</comment>
<keyword evidence="7" id="KW-0732">Signal</keyword>
<dbReference type="InterPro" id="IPR051406">
    <property type="entry name" value="PLD_domain"/>
</dbReference>
<dbReference type="RefSeq" id="WP_133620436.1">
    <property type="nucleotide sequence ID" value="NZ_SNZE01000012.1"/>
</dbReference>
<evidence type="ECO:0000256" key="5">
    <source>
        <dbReference type="ARBA" id="ARBA00022963"/>
    </source>
</evidence>
<dbReference type="OrthoDB" id="5294698at2"/>
<dbReference type="Proteomes" id="UP000294480">
    <property type="component" value="Unassembled WGS sequence"/>
</dbReference>
<feature type="chain" id="PRO_5020207759" description="phospholipase D" evidence="7">
    <location>
        <begin position="28"/>
        <end position="200"/>
    </location>
</feature>
<organism evidence="9 10">
    <name type="scientific">Hydromonas duriensis</name>
    <dbReference type="NCBI Taxonomy" id="1527608"/>
    <lineage>
        <taxon>Bacteria</taxon>
        <taxon>Pseudomonadati</taxon>
        <taxon>Pseudomonadota</taxon>
        <taxon>Betaproteobacteria</taxon>
        <taxon>Burkholderiales</taxon>
        <taxon>Burkholderiaceae</taxon>
        <taxon>Hydromonas</taxon>
    </lineage>
</organism>
<reference evidence="9 10" key="1">
    <citation type="submission" date="2019-03" db="EMBL/GenBank/DDBJ databases">
        <title>Genomic Encyclopedia of Type Strains, Phase IV (KMG-IV): sequencing the most valuable type-strain genomes for metagenomic binning, comparative biology and taxonomic classification.</title>
        <authorList>
            <person name="Goeker M."/>
        </authorList>
    </citation>
    <scope>NUCLEOTIDE SEQUENCE [LARGE SCALE GENOMIC DNA]</scope>
    <source>
        <strain evidence="9 10">DSM 102852</strain>
    </source>
</reference>
<comment type="catalytic activity">
    <reaction evidence="1">
        <text>a 1,2-diacyl-sn-glycero-3-phosphocholine + H2O = a 1,2-diacyl-sn-glycero-3-phosphate + choline + H(+)</text>
        <dbReference type="Rhea" id="RHEA:14445"/>
        <dbReference type="ChEBI" id="CHEBI:15354"/>
        <dbReference type="ChEBI" id="CHEBI:15377"/>
        <dbReference type="ChEBI" id="CHEBI:15378"/>
        <dbReference type="ChEBI" id="CHEBI:57643"/>
        <dbReference type="ChEBI" id="CHEBI:58608"/>
        <dbReference type="EC" id="3.1.4.4"/>
    </reaction>
</comment>
<dbReference type="GO" id="GO:0016042">
    <property type="term" value="P:lipid catabolic process"/>
    <property type="evidence" value="ECO:0007669"/>
    <property type="project" value="UniProtKB-KW"/>
</dbReference>
<keyword evidence="6" id="KW-0443">Lipid metabolism</keyword>
<evidence type="ECO:0000256" key="1">
    <source>
        <dbReference type="ARBA" id="ARBA00000798"/>
    </source>
</evidence>
<evidence type="ECO:0000313" key="10">
    <source>
        <dbReference type="Proteomes" id="UP000294480"/>
    </source>
</evidence>
<dbReference type="EC" id="3.1.4.4" evidence="3"/>
<dbReference type="GO" id="GO:0016891">
    <property type="term" value="F:RNA endonuclease activity producing 5'-phosphomonoesters, hydrolytic mechanism"/>
    <property type="evidence" value="ECO:0007669"/>
    <property type="project" value="TreeGrafter"/>
</dbReference>
<dbReference type="EMBL" id="SNZE01000012">
    <property type="protein sequence ID" value="TDR31169.1"/>
    <property type="molecule type" value="Genomic_DNA"/>
</dbReference>
<dbReference type="SUPFAM" id="SSF56024">
    <property type="entry name" value="Phospholipase D/nuclease"/>
    <property type="match status" value="1"/>
</dbReference>
<protein>
    <recommendedName>
        <fullName evidence="3">phospholipase D</fullName>
        <ecNumber evidence="3">3.1.4.4</ecNumber>
    </recommendedName>
</protein>
<gene>
    <name evidence="9" type="ORF">DFR44_11238</name>
</gene>
<keyword evidence="5" id="KW-0442">Lipid degradation</keyword>
<dbReference type="PANTHER" id="PTHR43856">
    <property type="entry name" value="CARDIOLIPIN HYDROLASE"/>
    <property type="match status" value="1"/>
</dbReference>
<evidence type="ECO:0000256" key="7">
    <source>
        <dbReference type="SAM" id="SignalP"/>
    </source>
</evidence>
<evidence type="ECO:0000313" key="9">
    <source>
        <dbReference type="EMBL" id="TDR31169.1"/>
    </source>
</evidence>
<sequence>MSSGKLFGRVLTILMGTVCLTTPPLQAKTTVEPAKTTQISRAQTAPNISVLFSPDDDVQQAIVRHLNSAQKQILVQAYLLTDNTITNALITAHRRKVNVRVLLDAERMQTAKGSDAVALVQAGIPVKLETAYTNAHNKIILIDPNTDNATLITGSYNFTVTASSKNAENTLFIRNAPEVMRRYVSNWLKHAQKAEAFNLH</sequence>